<feature type="domain" description="NarX-like N-terminal" evidence="7">
    <location>
        <begin position="16"/>
        <end position="109"/>
    </location>
</feature>
<evidence type="ECO:0000256" key="1">
    <source>
        <dbReference type="ARBA" id="ARBA00004141"/>
    </source>
</evidence>
<feature type="signal peptide" evidence="6">
    <location>
        <begin position="1"/>
        <end position="22"/>
    </location>
</feature>
<feature type="transmembrane region" description="Helical" evidence="5">
    <location>
        <begin position="819"/>
        <end position="842"/>
    </location>
</feature>
<dbReference type="Pfam" id="PF13675">
    <property type="entry name" value="PilJ"/>
    <property type="match status" value="2"/>
</dbReference>
<keyword evidence="3 5" id="KW-1133">Transmembrane helix</keyword>
<dbReference type="Proteomes" id="UP001642464">
    <property type="component" value="Unassembled WGS sequence"/>
</dbReference>
<reference evidence="8 9" key="1">
    <citation type="submission" date="2024-02" db="EMBL/GenBank/DDBJ databases">
        <authorList>
            <person name="Chen Y."/>
            <person name="Shah S."/>
            <person name="Dougan E. K."/>
            <person name="Thang M."/>
            <person name="Chan C."/>
        </authorList>
    </citation>
    <scope>NUCLEOTIDE SEQUENCE [LARGE SCALE GENOMIC DNA]</scope>
</reference>
<evidence type="ECO:0000313" key="9">
    <source>
        <dbReference type="Proteomes" id="UP001642464"/>
    </source>
</evidence>
<evidence type="ECO:0000256" key="2">
    <source>
        <dbReference type="ARBA" id="ARBA00022692"/>
    </source>
</evidence>
<dbReference type="InterPro" id="IPR029095">
    <property type="entry name" value="NarX-like_N"/>
</dbReference>
<feature type="chain" id="PRO_5046965096" description="NarX-like N-terminal domain-containing protein" evidence="6">
    <location>
        <begin position="23"/>
        <end position="864"/>
    </location>
</feature>
<comment type="subcellular location">
    <subcellularLocation>
        <location evidence="1">Membrane</location>
        <topology evidence="1">Multi-pass membrane protein</topology>
    </subcellularLocation>
</comment>
<evidence type="ECO:0000313" key="8">
    <source>
        <dbReference type="EMBL" id="CAK9020696.1"/>
    </source>
</evidence>
<evidence type="ECO:0000256" key="3">
    <source>
        <dbReference type="ARBA" id="ARBA00022989"/>
    </source>
</evidence>
<comment type="caution">
    <text evidence="8">The sequence shown here is derived from an EMBL/GenBank/DDBJ whole genome shotgun (WGS) entry which is preliminary data.</text>
</comment>
<evidence type="ECO:0000256" key="6">
    <source>
        <dbReference type="SAM" id="SignalP"/>
    </source>
</evidence>
<accession>A0ABP0K1R3</accession>
<sequence>MFARLLQLLPVITCAWTNQQWAVTINKAGLQRTLSQQMTKEFLLISRGSKVTEYRAKLLESMSSFNTTLHALMVGDSSNDILPAPDHRVASALQEVELEWIPMEKLLRENMDTVRSADGSYNMLVLEELSSRNVPLLDTSDAVVKALVDAAQVSGASTNGLVQDIAGRQRTLIQRLAKGILFLSQGVSMTFNMKAYSNTKVLFETSHDGIIQGVPFAGLPVLNKMCTLHQMREVSFYYEQLRPLLTGITNAETPSTSQKAADVVAEEVVELLDPLFLAMVEAVKLFGQDDGSCNPSASMTHSEWHAFFMTLAQQEILTKTTMQYFTQVGLKVDVKSSQVEITVRLSQASGNLRNLIEGNKVKGIPAPPSQEIVDELLSVDATWKTFESELEAAVHLESVSSVTMARVDLLGERILEVLGRVMHMGLAMVTNTTVPAYVIDQSFGQALLACEITQSAVLLNFDHDVTSNWDSLNASRAAYTSTMWKLLEGEPGKYHRVTDVCLVHQVKHANDLFRRFEQAALSVGHGHSVDMENLVLLSPLVLRALEESAESLSTGNSSCGNTSLLADEWIQLHQKAAAIATLSQEITAEYILVKQGESHNTQRLEVLVEDLDTSLRHIMFGSFDPPIAAPPSQEKFDHMLTHLAPEVADLKQAIFGIDVTTVLNAGDKMMLDAQTLQDQYLEGLMSADPHWPGKRVDVARRQVTLAQKIMTEAALYAYDLRSSDAELNAVVTKFEQAHLQLRDGGGGLSEIMLPERQDLLTQWEQVDSAWQQVRGYLRTDPISRLESAILQLVAELTKIIPLYAMMDVKDPDTFPWPTLVYSIIGALILSCCCVMVILPWALSRRRATKTPHNGATVRSAADEV</sequence>
<proteinExistence type="predicted"/>
<organism evidence="8 9">
    <name type="scientific">Durusdinium trenchii</name>
    <dbReference type="NCBI Taxonomy" id="1381693"/>
    <lineage>
        <taxon>Eukaryota</taxon>
        <taxon>Sar</taxon>
        <taxon>Alveolata</taxon>
        <taxon>Dinophyceae</taxon>
        <taxon>Suessiales</taxon>
        <taxon>Symbiodiniaceae</taxon>
        <taxon>Durusdinium</taxon>
    </lineage>
</organism>
<dbReference type="EMBL" id="CAXAMM010009557">
    <property type="protein sequence ID" value="CAK9020696.1"/>
    <property type="molecule type" value="Genomic_DNA"/>
</dbReference>
<evidence type="ECO:0000259" key="7">
    <source>
        <dbReference type="Pfam" id="PF13675"/>
    </source>
</evidence>
<keyword evidence="9" id="KW-1185">Reference proteome</keyword>
<keyword evidence="2 5" id="KW-0812">Transmembrane</keyword>
<feature type="domain" description="NarX-like N-terminal" evidence="7">
    <location>
        <begin position="697"/>
        <end position="777"/>
    </location>
</feature>
<name>A0ABP0K1R3_9DINO</name>
<protein>
    <recommendedName>
        <fullName evidence="7">NarX-like N-terminal domain-containing protein</fullName>
    </recommendedName>
</protein>
<gene>
    <name evidence="8" type="ORF">SCF082_LOCUS15013</name>
</gene>
<evidence type="ECO:0000256" key="4">
    <source>
        <dbReference type="ARBA" id="ARBA00023136"/>
    </source>
</evidence>
<keyword evidence="4 5" id="KW-0472">Membrane</keyword>
<keyword evidence="6" id="KW-0732">Signal</keyword>
<evidence type="ECO:0000256" key="5">
    <source>
        <dbReference type="SAM" id="Phobius"/>
    </source>
</evidence>